<feature type="transmembrane region" description="Helical" evidence="1">
    <location>
        <begin position="6"/>
        <end position="24"/>
    </location>
</feature>
<comment type="caution">
    <text evidence="2">The sequence shown here is derived from an EMBL/GenBank/DDBJ whole genome shotgun (WGS) entry which is preliminary data.</text>
</comment>
<evidence type="ECO:0008006" key="4">
    <source>
        <dbReference type="Google" id="ProtNLM"/>
    </source>
</evidence>
<evidence type="ECO:0000313" key="2">
    <source>
        <dbReference type="EMBL" id="GLR27265.1"/>
    </source>
</evidence>
<gene>
    <name evidence="2" type="ORF">GCM10007875_23560</name>
</gene>
<protein>
    <recommendedName>
        <fullName evidence="4">Cytochrome b5 heme-binding domain-containing protein</fullName>
    </recommendedName>
</protein>
<evidence type="ECO:0000313" key="3">
    <source>
        <dbReference type="Proteomes" id="UP001156664"/>
    </source>
</evidence>
<keyword evidence="1" id="KW-0472">Membrane</keyword>
<name>A0ABQ5YTZ6_9BURK</name>
<keyword evidence="1" id="KW-0812">Transmembrane</keyword>
<evidence type="ECO:0000256" key="1">
    <source>
        <dbReference type="SAM" id="Phobius"/>
    </source>
</evidence>
<proteinExistence type="predicted"/>
<keyword evidence="3" id="KW-1185">Reference proteome</keyword>
<sequence length="151" mass="16932">MKLFKWFFIILISIPIVLAIFFYARNKAIGPTGWAKDNTEEALRGKMKDPNSMTIRSSFVIQKTTPDGDNEIFVCGIVDGKNSFGAYTGGSRFASRSVASKLGTFDTYDVEMEDVSNTEEAHKVNMLSPFESVYWNSYCVDSKHPPIHIEG</sequence>
<keyword evidence="1" id="KW-1133">Transmembrane helix</keyword>
<reference evidence="3" key="1">
    <citation type="journal article" date="2019" name="Int. J. Syst. Evol. Microbiol.">
        <title>The Global Catalogue of Microorganisms (GCM) 10K type strain sequencing project: providing services to taxonomists for standard genome sequencing and annotation.</title>
        <authorList>
            <consortium name="The Broad Institute Genomics Platform"/>
            <consortium name="The Broad Institute Genome Sequencing Center for Infectious Disease"/>
            <person name="Wu L."/>
            <person name="Ma J."/>
        </authorList>
    </citation>
    <scope>NUCLEOTIDE SEQUENCE [LARGE SCALE GENOMIC DNA]</scope>
    <source>
        <strain evidence="3">NBRC 105857</strain>
    </source>
</reference>
<dbReference type="Proteomes" id="UP001156664">
    <property type="component" value="Unassembled WGS sequence"/>
</dbReference>
<dbReference type="EMBL" id="BSOJ01000029">
    <property type="protein sequence ID" value="GLR27265.1"/>
    <property type="molecule type" value="Genomic_DNA"/>
</dbReference>
<organism evidence="2 3">
    <name type="scientific">Limnobacter litoralis</name>
    <dbReference type="NCBI Taxonomy" id="481366"/>
    <lineage>
        <taxon>Bacteria</taxon>
        <taxon>Pseudomonadati</taxon>
        <taxon>Pseudomonadota</taxon>
        <taxon>Betaproteobacteria</taxon>
        <taxon>Burkholderiales</taxon>
        <taxon>Burkholderiaceae</taxon>
        <taxon>Limnobacter</taxon>
    </lineage>
</organism>
<accession>A0ABQ5YTZ6</accession>